<dbReference type="STRING" id="1300345.LF41_2288"/>
<evidence type="ECO:0000313" key="3">
    <source>
        <dbReference type="Proteomes" id="UP000030518"/>
    </source>
</evidence>
<evidence type="ECO:0008006" key="4">
    <source>
        <dbReference type="Google" id="ProtNLM"/>
    </source>
</evidence>
<comment type="caution">
    <text evidence="2">The sequence shown here is derived from an EMBL/GenBank/DDBJ whole genome shotgun (WGS) entry which is preliminary data.</text>
</comment>
<dbReference type="EMBL" id="JRKJ01000005">
    <property type="protein sequence ID" value="KGQ19786.1"/>
    <property type="molecule type" value="Genomic_DNA"/>
</dbReference>
<reference evidence="2 3" key="1">
    <citation type="submission" date="2014-09" db="EMBL/GenBank/DDBJ databases">
        <title>Genome sequences of Lysobacter dokdonensis DS-58.</title>
        <authorList>
            <person name="Kim J.F."/>
            <person name="Kwak M.-J."/>
        </authorList>
    </citation>
    <scope>NUCLEOTIDE SEQUENCE [LARGE SCALE GENOMIC DNA]</scope>
    <source>
        <strain evidence="2 3">DS-58</strain>
    </source>
</reference>
<dbReference type="PATRIC" id="fig|1300345.3.peg.864"/>
<dbReference type="AlphaFoldDB" id="A0A0A2WHX6"/>
<feature type="chain" id="PRO_5001996719" description="Secreted protein" evidence="1">
    <location>
        <begin position="22"/>
        <end position="196"/>
    </location>
</feature>
<dbReference type="RefSeq" id="WP_036166580.1">
    <property type="nucleotide sequence ID" value="NZ_JRKJ01000005.1"/>
</dbReference>
<protein>
    <recommendedName>
        <fullName evidence="4">Secreted protein</fullName>
    </recommendedName>
</protein>
<gene>
    <name evidence="2" type="ORF">LF41_2288</name>
</gene>
<proteinExistence type="predicted"/>
<sequence>MKLFRMAALVAALTFATAAFAADHVSKHGFHVDLPDDWSVADIDAMIARHKAADPNWVPTPDAMTLTDPKIEVYQYQGSREAIIVSKEPEMAPTSLALIKQICDDTRATITATPGAGLPKCEARTIDGVHFMAYQMTLNDKWTLQAALPTADGHTLLVVGGADATTRAAVEAMHERVVQAGIAQFLQARKGAASAK</sequence>
<evidence type="ECO:0000256" key="1">
    <source>
        <dbReference type="SAM" id="SignalP"/>
    </source>
</evidence>
<accession>A0A0A2WHX6</accession>
<keyword evidence="1" id="KW-0732">Signal</keyword>
<evidence type="ECO:0000313" key="2">
    <source>
        <dbReference type="EMBL" id="KGQ19786.1"/>
    </source>
</evidence>
<name>A0A0A2WHX6_9GAMM</name>
<dbReference type="Proteomes" id="UP000030518">
    <property type="component" value="Unassembled WGS sequence"/>
</dbReference>
<keyword evidence="3" id="KW-1185">Reference proteome</keyword>
<feature type="signal peptide" evidence="1">
    <location>
        <begin position="1"/>
        <end position="21"/>
    </location>
</feature>
<organism evidence="2 3">
    <name type="scientific">Lysobacter dokdonensis DS-58</name>
    <dbReference type="NCBI Taxonomy" id="1300345"/>
    <lineage>
        <taxon>Bacteria</taxon>
        <taxon>Pseudomonadati</taxon>
        <taxon>Pseudomonadota</taxon>
        <taxon>Gammaproteobacteria</taxon>
        <taxon>Lysobacterales</taxon>
        <taxon>Lysobacteraceae</taxon>
        <taxon>Noviluteimonas</taxon>
    </lineage>
</organism>